<organism evidence="2">
    <name type="scientific">Eucalyptus grandis</name>
    <name type="common">Flooded gum</name>
    <dbReference type="NCBI Taxonomy" id="71139"/>
    <lineage>
        <taxon>Eukaryota</taxon>
        <taxon>Viridiplantae</taxon>
        <taxon>Streptophyta</taxon>
        <taxon>Embryophyta</taxon>
        <taxon>Tracheophyta</taxon>
        <taxon>Spermatophyta</taxon>
        <taxon>Magnoliopsida</taxon>
        <taxon>eudicotyledons</taxon>
        <taxon>Gunneridae</taxon>
        <taxon>Pentapetalae</taxon>
        <taxon>rosids</taxon>
        <taxon>malvids</taxon>
        <taxon>Myrtales</taxon>
        <taxon>Myrtaceae</taxon>
        <taxon>Myrtoideae</taxon>
        <taxon>Eucalypteae</taxon>
        <taxon>Eucalyptus</taxon>
    </lineage>
</organism>
<proteinExistence type="predicted"/>
<dbReference type="PANTHER" id="PTHR33325">
    <property type="entry name" value="ZINC FINGER, CCHC-TYPE-RELATED"/>
    <property type="match status" value="1"/>
</dbReference>
<dbReference type="Gramene" id="KCW76150">
    <property type="protein sequence ID" value="KCW76150"/>
    <property type="gene ID" value="EUGRSUZ_D00527"/>
</dbReference>
<evidence type="ECO:0000256" key="1">
    <source>
        <dbReference type="SAM" id="MobiDB-lite"/>
    </source>
</evidence>
<feature type="compositionally biased region" description="Basic and acidic residues" evidence="1">
    <location>
        <begin position="150"/>
        <end position="162"/>
    </location>
</feature>
<dbReference type="InParanoid" id="A0A059CDX9"/>
<feature type="region of interest" description="Disordered" evidence="1">
    <location>
        <begin position="140"/>
        <end position="187"/>
    </location>
</feature>
<dbReference type="PANTHER" id="PTHR33325:SF11">
    <property type="entry name" value="COLD SHOCK DOMAIN-CONTAINING PROTEIN 4-LIKE"/>
    <property type="match status" value="1"/>
</dbReference>
<protein>
    <submittedName>
        <fullName evidence="2">Uncharacterized protein</fullName>
    </submittedName>
</protein>
<accession>A0A059CDX9</accession>
<feature type="compositionally biased region" description="Basic residues" evidence="1">
    <location>
        <begin position="177"/>
        <end position="187"/>
    </location>
</feature>
<dbReference type="EMBL" id="KK198756">
    <property type="protein sequence ID" value="KCW76150.1"/>
    <property type="molecule type" value="Genomic_DNA"/>
</dbReference>
<dbReference type="AlphaFoldDB" id="A0A059CDX9"/>
<evidence type="ECO:0000313" key="2">
    <source>
        <dbReference type="EMBL" id="KCW76150.1"/>
    </source>
</evidence>
<dbReference type="OMA" id="PEANMIA"/>
<reference evidence="2" key="1">
    <citation type="submission" date="2013-07" db="EMBL/GenBank/DDBJ databases">
        <title>The genome of Eucalyptus grandis.</title>
        <authorList>
            <person name="Schmutz J."/>
            <person name="Hayes R."/>
            <person name="Myburg A."/>
            <person name="Tuskan G."/>
            <person name="Grattapaglia D."/>
            <person name="Rokhsar D.S."/>
        </authorList>
    </citation>
    <scope>NUCLEOTIDE SEQUENCE</scope>
    <source>
        <tissue evidence="2">Leaf extractions</tissue>
    </source>
</reference>
<name>A0A059CDX9_EUCGR</name>
<sequence length="253" mass="29258">MANIEKHKFHILEVSGKNYLSWRLDMEMHLQGQGLANTITEDVTSNEKDKSNALIFICRHLHESLQTQYLSVRDPHILWTRLKDRYDHTKTVILPQAQYDWQNLRLQDFKSQTNELLLKNHDLRPVGSKALPEAHANFEKNTSHFKGYKRRQEYNPRRDGKKFNRPRKSNFGLNHGKEKKQKKSRTCRTPKHFVDLYQASLKNTGKRGESHAIEINPTAITTVEANNISVGGTPLAPEVANASLDVSDFFEDL</sequence>
<gene>
    <name evidence="2" type="ORF">EUGRSUZ_D00527</name>
</gene>